<dbReference type="CDD" id="cd00090">
    <property type="entry name" value="HTH_ARSR"/>
    <property type="match status" value="1"/>
</dbReference>
<comment type="caution">
    <text evidence="5">The sequence shown here is derived from an EMBL/GenBank/DDBJ whole genome shotgun (WGS) entry which is preliminary data.</text>
</comment>
<keyword evidence="3" id="KW-0804">Transcription</keyword>
<dbReference type="GO" id="GO:0006355">
    <property type="term" value="P:regulation of DNA-templated transcription"/>
    <property type="evidence" value="ECO:0007669"/>
    <property type="project" value="UniProtKB-ARBA"/>
</dbReference>
<gene>
    <name evidence="5" type="ORF">EC580_03795</name>
</gene>
<dbReference type="Gene3D" id="1.10.10.10">
    <property type="entry name" value="Winged helix-like DNA-binding domain superfamily/Winged helix DNA-binding domain"/>
    <property type="match status" value="1"/>
</dbReference>
<organism evidence="5">
    <name type="scientific">Acidithiobacillus sulfuriphilus</name>
    <dbReference type="NCBI Taxonomy" id="1867749"/>
    <lineage>
        <taxon>Bacteria</taxon>
        <taxon>Pseudomonadati</taxon>
        <taxon>Pseudomonadota</taxon>
        <taxon>Acidithiobacillia</taxon>
        <taxon>Acidithiobacillales</taxon>
        <taxon>Acidithiobacillaceae</taxon>
        <taxon>Acidithiobacillus</taxon>
    </lineage>
</organism>
<evidence type="ECO:0000256" key="1">
    <source>
        <dbReference type="ARBA" id="ARBA00023015"/>
    </source>
</evidence>
<sequence>MDNTDREILALLVEDGRMSFADIGRSIGISRASARDRVQKLVEDGLIEKFTIVVNPGHLDKSVSAFFDVQVNAQAIENLAATLAEQKEVASLYIMGDMCSLHMHVLVKDMGALEAFTHTHLFGHPDIEKVHCKLLMSRIKQRRGGPRL</sequence>
<dbReference type="InterPro" id="IPR019885">
    <property type="entry name" value="Tscrpt_reg_HTH_AsnC-type_CS"/>
</dbReference>
<dbReference type="PROSITE" id="PS00519">
    <property type="entry name" value="HTH_ASNC_1"/>
    <property type="match status" value="1"/>
</dbReference>
<evidence type="ECO:0000256" key="3">
    <source>
        <dbReference type="ARBA" id="ARBA00023163"/>
    </source>
</evidence>
<dbReference type="InterPro" id="IPR000485">
    <property type="entry name" value="AsnC-type_HTH_dom"/>
</dbReference>
<dbReference type="InterPro" id="IPR019887">
    <property type="entry name" value="Tscrpt_reg_AsnC/Lrp_C"/>
</dbReference>
<dbReference type="EMBL" id="RIZI01000130">
    <property type="protein sequence ID" value="RNF67721.1"/>
    <property type="molecule type" value="Genomic_DNA"/>
</dbReference>
<proteinExistence type="predicted"/>
<dbReference type="GO" id="GO:0043565">
    <property type="term" value="F:sequence-specific DNA binding"/>
    <property type="evidence" value="ECO:0007669"/>
    <property type="project" value="InterPro"/>
</dbReference>
<dbReference type="PROSITE" id="PS50956">
    <property type="entry name" value="HTH_ASNC_2"/>
    <property type="match status" value="1"/>
</dbReference>
<dbReference type="SUPFAM" id="SSF54909">
    <property type="entry name" value="Dimeric alpha+beta barrel"/>
    <property type="match status" value="1"/>
</dbReference>
<dbReference type="InterPro" id="IPR019888">
    <property type="entry name" value="Tscrpt_reg_AsnC-like"/>
</dbReference>
<evidence type="ECO:0000256" key="2">
    <source>
        <dbReference type="ARBA" id="ARBA00023125"/>
    </source>
</evidence>
<keyword evidence="1" id="KW-0805">Transcription regulation</keyword>
<evidence type="ECO:0000259" key="4">
    <source>
        <dbReference type="PROSITE" id="PS50956"/>
    </source>
</evidence>
<reference evidence="5" key="1">
    <citation type="submission" date="2018-10" db="EMBL/GenBank/DDBJ databases">
        <title>Acidithiobacillus sulfuriphilus sp. nov.: an extremely acidophilic sulfur-oxidizing chemolithotroph isolated from a neutral pH environment.</title>
        <authorList>
            <person name="Falagan C."/>
            <person name="Moya-Beltran A."/>
            <person name="Quatrini R."/>
            <person name="Johnson D.B."/>
        </authorList>
    </citation>
    <scope>NUCLEOTIDE SEQUENCE [LARGE SCALE GENOMIC DNA]</scope>
    <source>
        <strain evidence="5">CJ-2</strain>
    </source>
</reference>
<protein>
    <submittedName>
        <fullName evidence="5">Lrp/AsnC family transcriptional regulator</fullName>
    </submittedName>
</protein>
<dbReference type="InterPro" id="IPR011008">
    <property type="entry name" value="Dimeric_a/b-barrel"/>
</dbReference>
<dbReference type="SUPFAM" id="SSF46785">
    <property type="entry name" value="Winged helix' DNA-binding domain"/>
    <property type="match status" value="1"/>
</dbReference>
<dbReference type="PANTHER" id="PTHR30154:SF34">
    <property type="entry name" value="TRANSCRIPTIONAL REGULATOR AZLB"/>
    <property type="match status" value="1"/>
</dbReference>
<dbReference type="RefSeq" id="WP_123102348.1">
    <property type="nucleotide sequence ID" value="NZ_CP127527.1"/>
</dbReference>
<dbReference type="InterPro" id="IPR036390">
    <property type="entry name" value="WH_DNA-bd_sf"/>
</dbReference>
<dbReference type="SMART" id="SM00344">
    <property type="entry name" value="HTH_ASNC"/>
    <property type="match status" value="1"/>
</dbReference>
<dbReference type="Pfam" id="PF13404">
    <property type="entry name" value="HTH_AsnC-type"/>
    <property type="match status" value="1"/>
</dbReference>
<dbReference type="InterPro" id="IPR011991">
    <property type="entry name" value="ArsR-like_HTH"/>
</dbReference>
<dbReference type="Gene3D" id="3.30.70.920">
    <property type="match status" value="1"/>
</dbReference>
<accession>A0A3M8RHD5</accession>
<name>A0A3M8RHD5_9PROT</name>
<dbReference type="Pfam" id="PF01037">
    <property type="entry name" value="AsnC_trans_reg"/>
    <property type="match status" value="1"/>
</dbReference>
<dbReference type="PRINTS" id="PR00033">
    <property type="entry name" value="HTHASNC"/>
</dbReference>
<keyword evidence="2" id="KW-0238">DNA-binding</keyword>
<evidence type="ECO:0000313" key="5">
    <source>
        <dbReference type="EMBL" id="RNF67721.1"/>
    </source>
</evidence>
<dbReference type="OrthoDB" id="9809462at2"/>
<dbReference type="InterPro" id="IPR036388">
    <property type="entry name" value="WH-like_DNA-bd_sf"/>
</dbReference>
<dbReference type="PANTHER" id="PTHR30154">
    <property type="entry name" value="LEUCINE-RESPONSIVE REGULATORY PROTEIN"/>
    <property type="match status" value="1"/>
</dbReference>
<dbReference type="GO" id="GO:0043200">
    <property type="term" value="P:response to amino acid"/>
    <property type="evidence" value="ECO:0007669"/>
    <property type="project" value="TreeGrafter"/>
</dbReference>
<dbReference type="GO" id="GO:0005829">
    <property type="term" value="C:cytosol"/>
    <property type="evidence" value="ECO:0007669"/>
    <property type="project" value="TreeGrafter"/>
</dbReference>
<dbReference type="AlphaFoldDB" id="A0A3M8RHD5"/>
<feature type="domain" description="HTH asnC-type" evidence="4">
    <location>
        <begin position="1"/>
        <end position="62"/>
    </location>
</feature>